<dbReference type="OrthoDB" id="9801358at2"/>
<name>A0A1M7GL53_9FIRM</name>
<dbReference type="STRING" id="1120996.SAMN02746066_00987"/>
<dbReference type="RefSeq" id="WP_073283912.1">
    <property type="nucleotide sequence ID" value="NZ_FRCP01000007.1"/>
</dbReference>
<dbReference type="Proteomes" id="UP000184038">
    <property type="component" value="Unassembled WGS sequence"/>
</dbReference>
<organism evidence="1 2">
    <name type="scientific">Anaerosporobacter mobilis DSM 15930</name>
    <dbReference type="NCBI Taxonomy" id="1120996"/>
    <lineage>
        <taxon>Bacteria</taxon>
        <taxon>Bacillati</taxon>
        <taxon>Bacillota</taxon>
        <taxon>Clostridia</taxon>
        <taxon>Lachnospirales</taxon>
        <taxon>Lachnospiraceae</taxon>
        <taxon>Anaerosporobacter</taxon>
    </lineage>
</organism>
<keyword evidence="2" id="KW-1185">Reference proteome</keyword>
<accession>A0A1M7GL53</accession>
<dbReference type="NCBIfam" id="NF033727">
    <property type="entry name" value="chaperon_ArsD"/>
    <property type="match status" value="1"/>
</dbReference>
<protein>
    <submittedName>
        <fullName evidence="1">Arsenical resistance operon trans-acting repressor ArsD</fullName>
    </submittedName>
</protein>
<evidence type="ECO:0000313" key="2">
    <source>
        <dbReference type="Proteomes" id="UP000184038"/>
    </source>
</evidence>
<gene>
    <name evidence="1" type="ORF">SAMN02746066_00987</name>
</gene>
<sequence length="124" mass="13427">MSKLTIFEPAMCCDTGLCGVGVDPELLRISTIINTLKKQGIEVERYNLSSAPNAFVQNIQIKEILNKEGIKVLPVTMVNNKIIKKSGYPTSDELMSLFGITFISSEEEPKKSGDCGCSGGGCFC</sequence>
<evidence type="ECO:0000313" key="1">
    <source>
        <dbReference type="EMBL" id="SHM16990.1"/>
    </source>
</evidence>
<proteinExistence type="predicted"/>
<dbReference type="AlphaFoldDB" id="A0A1M7GL53"/>
<dbReference type="Pfam" id="PF06953">
    <property type="entry name" value="ArsD"/>
    <property type="match status" value="1"/>
</dbReference>
<dbReference type="EMBL" id="FRCP01000007">
    <property type="protein sequence ID" value="SHM16990.1"/>
    <property type="molecule type" value="Genomic_DNA"/>
</dbReference>
<dbReference type="Gene3D" id="3.40.30.10">
    <property type="entry name" value="Glutaredoxin"/>
    <property type="match status" value="1"/>
</dbReference>
<dbReference type="InterPro" id="IPR010712">
    <property type="entry name" value="Arsenical-R_ArsD"/>
</dbReference>
<dbReference type="GO" id="GO:0045892">
    <property type="term" value="P:negative regulation of DNA-templated transcription"/>
    <property type="evidence" value="ECO:0007669"/>
    <property type="project" value="InterPro"/>
</dbReference>
<reference evidence="1 2" key="1">
    <citation type="submission" date="2016-11" db="EMBL/GenBank/DDBJ databases">
        <authorList>
            <person name="Jaros S."/>
            <person name="Januszkiewicz K."/>
            <person name="Wedrychowicz H."/>
        </authorList>
    </citation>
    <scope>NUCLEOTIDE SEQUENCE [LARGE SCALE GENOMIC DNA]</scope>
    <source>
        <strain evidence="1 2">DSM 15930</strain>
    </source>
</reference>
<dbReference type="GO" id="GO:0046685">
    <property type="term" value="P:response to arsenic-containing substance"/>
    <property type="evidence" value="ECO:0007669"/>
    <property type="project" value="InterPro"/>
</dbReference>
<dbReference type="GO" id="GO:0003677">
    <property type="term" value="F:DNA binding"/>
    <property type="evidence" value="ECO:0007669"/>
    <property type="project" value="InterPro"/>
</dbReference>